<comment type="caution">
    <text evidence="1">The sequence shown here is derived from an EMBL/GenBank/DDBJ whole genome shotgun (WGS) entry which is preliminary data.</text>
</comment>
<keyword evidence="2" id="KW-1185">Reference proteome</keyword>
<gene>
    <name evidence="1" type="ORF">RPERSI_LOCUS28824</name>
</gene>
<name>A0ACA9SAE8_9GLOM</name>
<protein>
    <submittedName>
        <fullName evidence="1">33517_t:CDS:1</fullName>
    </submittedName>
</protein>
<evidence type="ECO:0000313" key="2">
    <source>
        <dbReference type="Proteomes" id="UP000789920"/>
    </source>
</evidence>
<sequence length="110" mass="12322">MSTTLLELVNDPLVQQFDLSSVDMIISSGTLLSNISERKFYEMFKIPIFQLYGLTEASIITHPDITKNAVPGSSGILFPNMKAKILSEDDRELGYNEPGEFWVHGPNVMK</sequence>
<feature type="non-terminal residue" evidence="1">
    <location>
        <position position="110"/>
    </location>
</feature>
<organism evidence="1 2">
    <name type="scientific">Racocetra persica</name>
    <dbReference type="NCBI Taxonomy" id="160502"/>
    <lineage>
        <taxon>Eukaryota</taxon>
        <taxon>Fungi</taxon>
        <taxon>Fungi incertae sedis</taxon>
        <taxon>Mucoromycota</taxon>
        <taxon>Glomeromycotina</taxon>
        <taxon>Glomeromycetes</taxon>
        <taxon>Diversisporales</taxon>
        <taxon>Gigasporaceae</taxon>
        <taxon>Racocetra</taxon>
    </lineage>
</organism>
<reference evidence="1" key="1">
    <citation type="submission" date="2021-06" db="EMBL/GenBank/DDBJ databases">
        <authorList>
            <person name="Kallberg Y."/>
            <person name="Tangrot J."/>
            <person name="Rosling A."/>
        </authorList>
    </citation>
    <scope>NUCLEOTIDE SEQUENCE</scope>
    <source>
        <strain evidence="1">MA461A</strain>
    </source>
</reference>
<dbReference type="Proteomes" id="UP000789920">
    <property type="component" value="Unassembled WGS sequence"/>
</dbReference>
<proteinExistence type="predicted"/>
<accession>A0ACA9SAE8</accession>
<dbReference type="EMBL" id="CAJVQC010106494">
    <property type="protein sequence ID" value="CAG8833434.1"/>
    <property type="molecule type" value="Genomic_DNA"/>
</dbReference>
<evidence type="ECO:0000313" key="1">
    <source>
        <dbReference type="EMBL" id="CAG8833434.1"/>
    </source>
</evidence>